<evidence type="ECO:0000313" key="1">
    <source>
        <dbReference type="EMBL" id="SDG70078.1"/>
    </source>
</evidence>
<dbReference type="AlphaFoldDB" id="A0A1G7WDR3"/>
<accession>A0A1G7WDR3</accession>
<keyword evidence="2" id="KW-1185">Reference proteome</keyword>
<evidence type="ECO:0000313" key="2">
    <source>
        <dbReference type="Proteomes" id="UP000198748"/>
    </source>
</evidence>
<protein>
    <submittedName>
        <fullName evidence="1">Uncharacterized protein</fullName>
    </submittedName>
</protein>
<dbReference type="EMBL" id="FNAN01000022">
    <property type="protein sequence ID" value="SDG70078.1"/>
    <property type="molecule type" value="Genomic_DNA"/>
</dbReference>
<sequence>MENKHLVGSVVSLLTDPRKRLTVNKYLKRIYYCEEIGDGDKKMLSFFERELIPIPLN</sequence>
<proteinExistence type="predicted"/>
<dbReference type="Proteomes" id="UP000198748">
    <property type="component" value="Unassembled WGS sequence"/>
</dbReference>
<organism evidence="1 2">
    <name type="scientific">Dyadobacter soli</name>
    <dbReference type="NCBI Taxonomy" id="659014"/>
    <lineage>
        <taxon>Bacteria</taxon>
        <taxon>Pseudomonadati</taxon>
        <taxon>Bacteroidota</taxon>
        <taxon>Cytophagia</taxon>
        <taxon>Cytophagales</taxon>
        <taxon>Spirosomataceae</taxon>
        <taxon>Dyadobacter</taxon>
    </lineage>
</organism>
<gene>
    <name evidence="1" type="ORF">SAMN04487996_1228</name>
</gene>
<reference evidence="2" key="1">
    <citation type="submission" date="2016-10" db="EMBL/GenBank/DDBJ databases">
        <authorList>
            <person name="Varghese N."/>
            <person name="Submissions S."/>
        </authorList>
    </citation>
    <scope>NUCLEOTIDE SEQUENCE [LARGE SCALE GENOMIC DNA]</scope>
    <source>
        <strain evidence="2">DSM 25329</strain>
    </source>
</reference>
<name>A0A1G7WDR3_9BACT</name>